<sequence length="367" mass="40809">MAVSPLDVPNRGPEFVKVTAVLTCIAFVLVVCRLTWKGYVQGRFAVDDGIIAFSMGMQIVNTVMGDLGMIFQNVDAINTKLCPACHYAFGRHKADIVRTGGNVVLALKYFWLFQIFYKLVLCLNKLSFLTFYLRVFPNRIFRIICWITIALVLASTFGFVIATIFQCLPVRASWYKHIPKKCVQNAPFRWSWAGYNTAMDIWVCLMPLPVLAQLQLDRIRKIGVILVFCMGLFVCVTSIIRMWAMEKSTTTTDPTWGSFDALLWSAIEASTGIICACLPFLKHPIQKVLPGLFGSLSTGSRKSRSRTRPSYRMSRLGSRSGNGTRDVDADIGGDGDDTESIGSQGPIAKNQIIVKTGISMHSEAAYP</sequence>
<gene>
    <name evidence="9" type="ORF">An16g01320</name>
</gene>
<comment type="similarity">
    <text evidence="5">Belongs to the SAT4 family.</text>
</comment>
<dbReference type="PANTHER" id="PTHR33048:SF47">
    <property type="entry name" value="INTEGRAL MEMBRANE PROTEIN-RELATED"/>
    <property type="match status" value="1"/>
</dbReference>
<comment type="subcellular location">
    <subcellularLocation>
        <location evidence="1">Membrane</location>
        <topology evidence="1">Multi-pass membrane protein</topology>
    </subcellularLocation>
</comment>
<feature type="transmembrane region" description="Helical" evidence="7">
    <location>
        <begin position="109"/>
        <end position="131"/>
    </location>
</feature>
<evidence type="ECO:0000256" key="5">
    <source>
        <dbReference type="ARBA" id="ARBA00038359"/>
    </source>
</evidence>
<proteinExistence type="inferred from homology"/>
<feature type="compositionally biased region" description="Acidic residues" evidence="6">
    <location>
        <begin position="329"/>
        <end position="339"/>
    </location>
</feature>
<feature type="transmembrane region" description="Helical" evidence="7">
    <location>
        <begin position="143"/>
        <end position="165"/>
    </location>
</feature>
<dbReference type="RefSeq" id="XP_059602695.1">
    <property type="nucleotide sequence ID" value="XM_059744921.1"/>
</dbReference>
<evidence type="ECO:0000256" key="2">
    <source>
        <dbReference type="ARBA" id="ARBA00022692"/>
    </source>
</evidence>
<feature type="transmembrane region" description="Helical" evidence="7">
    <location>
        <begin position="15"/>
        <end position="36"/>
    </location>
</feature>
<dbReference type="InterPro" id="IPR049326">
    <property type="entry name" value="Rhodopsin_dom_fungi"/>
</dbReference>
<accession>A0AAJ8BRT0</accession>
<feature type="transmembrane region" description="Helical" evidence="7">
    <location>
        <begin position="263"/>
        <end position="281"/>
    </location>
</feature>
<dbReference type="PANTHER" id="PTHR33048">
    <property type="entry name" value="PTH11-LIKE INTEGRAL MEMBRANE PROTEIN (AFU_ORTHOLOGUE AFUA_5G11245)"/>
    <property type="match status" value="1"/>
</dbReference>
<evidence type="ECO:0000256" key="7">
    <source>
        <dbReference type="SAM" id="Phobius"/>
    </source>
</evidence>
<organism evidence="9">
    <name type="scientific">Aspergillus niger</name>
    <dbReference type="NCBI Taxonomy" id="5061"/>
    <lineage>
        <taxon>Eukaryota</taxon>
        <taxon>Fungi</taxon>
        <taxon>Dikarya</taxon>
        <taxon>Ascomycota</taxon>
        <taxon>Pezizomycotina</taxon>
        <taxon>Eurotiomycetes</taxon>
        <taxon>Eurotiomycetidae</taxon>
        <taxon>Eurotiales</taxon>
        <taxon>Aspergillaceae</taxon>
        <taxon>Aspergillus</taxon>
        <taxon>Aspergillus subgen. Circumdati</taxon>
    </lineage>
</organism>
<reference evidence="9" key="2">
    <citation type="submission" date="2025-08" db="UniProtKB">
        <authorList>
            <consortium name="RefSeq"/>
        </authorList>
    </citation>
    <scope>IDENTIFICATION</scope>
</reference>
<name>A0AAJ8BRT0_ASPNG</name>
<keyword evidence="2 7" id="KW-0812">Transmembrane</keyword>
<dbReference type="AlphaFoldDB" id="A0AAJ8BRT0"/>
<protein>
    <recommendedName>
        <fullName evidence="8">Rhodopsin domain-containing protein</fullName>
    </recommendedName>
</protein>
<dbReference type="KEGG" id="ang:An16g01320"/>
<dbReference type="InterPro" id="IPR052337">
    <property type="entry name" value="SAT4-like"/>
</dbReference>
<reference evidence="9" key="1">
    <citation type="submission" date="2025-02" db="EMBL/GenBank/DDBJ databases">
        <authorList>
            <consortium name="NCBI Genome Project"/>
        </authorList>
    </citation>
    <scope>NUCLEOTIDE SEQUENCE</scope>
</reference>
<dbReference type="Pfam" id="PF20684">
    <property type="entry name" value="Fung_rhodopsin"/>
    <property type="match status" value="1"/>
</dbReference>
<evidence type="ECO:0000256" key="1">
    <source>
        <dbReference type="ARBA" id="ARBA00004141"/>
    </source>
</evidence>
<evidence type="ECO:0000313" key="9">
    <source>
        <dbReference type="RefSeq" id="XP_059602695.1"/>
    </source>
</evidence>
<dbReference type="GO" id="GO:0016020">
    <property type="term" value="C:membrane"/>
    <property type="evidence" value="ECO:0007669"/>
    <property type="project" value="UniProtKB-SubCell"/>
</dbReference>
<feature type="domain" description="Rhodopsin" evidence="8">
    <location>
        <begin position="33"/>
        <end position="287"/>
    </location>
</feature>
<feature type="transmembrane region" description="Helical" evidence="7">
    <location>
        <begin position="224"/>
        <end position="243"/>
    </location>
</feature>
<evidence type="ECO:0000256" key="6">
    <source>
        <dbReference type="SAM" id="MobiDB-lite"/>
    </source>
</evidence>
<keyword evidence="3 7" id="KW-1133">Transmembrane helix</keyword>
<feature type="region of interest" description="Disordered" evidence="6">
    <location>
        <begin position="297"/>
        <end position="346"/>
    </location>
</feature>
<dbReference type="GeneID" id="4988525"/>
<evidence type="ECO:0000256" key="4">
    <source>
        <dbReference type="ARBA" id="ARBA00023136"/>
    </source>
</evidence>
<keyword evidence="4 7" id="KW-0472">Membrane</keyword>
<feature type="transmembrane region" description="Helical" evidence="7">
    <location>
        <begin position="48"/>
        <end position="71"/>
    </location>
</feature>
<evidence type="ECO:0000256" key="3">
    <source>
        <dbReference type="ARBA" id="ARBA00022989"/>
    </source>
</evidence>
<feature type="transmembrane region" description="Helical" evidence="7">
    <location>
        <begin position="193"/>
        <end position="212"/>
    </location>
</feature>
<evidence type="ECO:0000259" key="8">
    <source>
        <dbReference type="Pfam" id="PF20684"/>
    </source>
</evidence>